<evidence type="ECO:0000313" key="4">
    <source>
        <dbReference type="Proteomes" id="UP000676565"/>
    </source>
</evidence>
<dbReference type="InterPro" id="IPR012902">
    <property type="entry name" value="N_methyl_site"/>
</dbReference>
<dbReference type="NCBIfam" id="TIGR02532">
    <property type="entry name" value="IV_pilin_GFxxxE"/>
    <property type="match status" value="1"/>
</dbReference>
<keyword evidence="1" id="KW-0812">Transmembrane</keyword>
<feature type="transmembrane region" description="Helical" evidence="1">
    <location>
        <begin position="12"/>
        <end position="34"/>
    </location>
</feature>
<dbReference type="InterPro" id="IPR045584">
    <property type="entry name" value="Pilin-like"/>
</dbReference>
<proteinExistence type="predicted"/>
<dbReference type="RefSeq" id="WP_210655664.1">
    <property type="nucleotide sequence ID" value="NZ_JAGKQQ010000001.1"/>
</dbReference>
<name>A0ABS5BTH8_9BACT</name>
<feature type="domain" description="DUF1559" evidence="2">
    <location>
        <begin position="35"/>
        <end position="386"/>
    </location>
</feature>
<protein>
    <submittedName>
        <fullName evidence="3">DUF1559 domain-containing protein</fullName>
    </submittedName>
</protein>
<dbReference type="SUPFAM" id="SSF54523">
    <property type="entry name" value="Pili subunits"/>
    <property type="match status" value="1"/>
</dbReference>
<dbReference type="InterPro" id="IPR011453">
    <property type="entry name" value="DUF1559"/>
</dbReference>
<keyword evidence="1" id="KW-1133">Transmembrane helix</keyword>
<organism evidence="3 4">
    <name type="scientific">Gemmata palustris</name>
    <dbReference type="NCBI Taxonomy" id="2822762"/>
    <lineage>
        <taxon>Bacteria</taxon>
        <taxon>Pseudomonadati</taxon>
        <taxon>Planctomycetota</taxon>
        <taxon>Planctomycetia</taxon>
        <taxon>Gemmatales</taxon>
        <taxon>Gemmataceae</taxon>
        <taxon>Gemmata</taxon>
    </lineage>
</organism>
<dbReference type="PANTHER" id="PTHR30093:SF2">
    <property type="entry name" value="TYPE II SECRETION SYSTEM PROTEIN H"/>
    <property type="match status" value="1"/>
</dbReference>
<dbReference type="PANTHER" id="PTHR30093">
    <property type="entry name" value="GENERAL SECRETION PATHWAY PROTEIN G"/>
    <property type="match status" value="1"/>
</dbReference>
<dbReference type="Proteomes" id="UP000676565">
    <property type="component" value="Unassembled WGS sequence"/>
</dbReference>
<sequence>MIFRAARPRAYTLVELLVTIAIITILIALLLPGVQKVRQAASLLRCQNNLKQLALGVHQFHARNEKMPPYWGSYPTPTTLSVKGSWFAHILPDVEQGALAERIDANIRATGNNWNGYTIPATGTWVTSTPGYWSPPRTYVIDNPGVYTYVQVRGFNGHVHWEWQWVGRTGHYEPANAVWVPGTGGRWEPPGSGPRTVTQTGGIYGAGISETRFSVLRCWNDASIGSDPDAGDGRVYAAQPTKWGSTNYLANWNALGGDSRLGYQSPPRALSALSDGAACTVLFAEGYSWCDARGRVALNSWEDHGFGLTWGLNNDQVDLGDGAKRYNYPNGMPNTFSFQIRPKPLAAKDCPIGENCCNNWTAQTGHDVMPVAFADGSVHLLQPGIDTGVWSRLLLPTDGQPVGAGW</sequence>
<evidence type="ECO:0000259" key="2">
    <source>
        <dbReference type="Pfam" id="PF07596"/>
    </source>
</evidence>
<keyword evidence="4" id="KW-1185">Reference proteome</keyword>
<comment type="caution">
    <text evidence="3">The sequence shown here is derived from an EMBL/GenBank/DDBJ whole genome shotgun (WGS) entry which is preliminary data.</text>
</comment>
<evidence type="ECO:0000313" key="3">
    <source>
        <dbReference type="EMBL" id="MBP3957008.1"/>
    </source>
</evidence>
<keyword evidence="1" id="KW-0472">Membrane</keyword>
<dbReference type="Pfam" id="PF07963">
    <property type="entry name" value="N_methyl"/>
    <property type="match status" value="1"/>
</dbReference>
<reference evidence="3 4" key="1">
    <citation type="submission" date="2021-04" db="EMBL/GenBank/DDBJ databases">
        <authorList>
            <person name="Ivanova A."/>
        </authorList>
    </citation>
    <scope>NUCLEOTIDE SEQUENCE [LARGE SCALE GENOMIC DNA]</scope>
    <source>
        <strain evidence="3 4">G18</strain>
    </source>
</reference>
<evidence type="ECO:0000256" key="1">
    <source>
        <dbReference type="SAM" id="Phobius"/>
    </source>
</evidence>
<dbReference type="Pfam" id="PF07596">
    <property type="entry name" value="SBP_bac_10"/>
    <property type="match status" value="1"/>
</dbReference>
<accession>A0ABS5BTH8</accession>
<gene>
    <name evidence="3" type="ORF">J8F10_17195</name>
</gene>
<dbReference type="EMBL" id="JAGKQQ010000001">
    <property type="protein sequence ID" value="MBP3957008.1"/>
    <property type="molecule type" value="Genomic_DNA"/>
</dbReference>
<dbReference type="Gene3D" id="3.30.700.10">
    <property type="entry name" value="Glycoprotein, Type 4 Pilin"/>
    <property type="match status" value="1"/>
</dbReference>